<accession>A0A5B0DTB6</accession>
<dbReference type="Proteomes" id="UP000324738">
    <property type="component" value="Unassembled WGS sequence"/>
</dbReference>
<dbReference type="AlphaFoldDB" id="A0A5B0DTB6"/>
<evidence type="ECO:0000313" key="2">
    <source>
        <dbReference type="EMBL" id="KAA0969011.1"/>
    </source>
</evidence>
<dbReference type="Pfam" id="PF00561">
    <property type="entry name" value="Abhydrolase_1"/>
    <property type="match status" value="1"/>
</dbReference>
<dbReference type="OrthoDB" id="9814966at2"/>
<dbReference type="RefSeq" id="WP_149301284.1">
    <property type="nucleotide sequence ID" value="NZ_VTWH01000004.1"/>
</dbReference>
<dbReference type="EMBL" id="VTWH01000004">
    <property type="protein sequence ID" value="KAA0969011.1"/>
    <property type="molecule type" value="Genomic_DNA"/>
</dbReference>
<feature type="domain" description="AB hydrolase-1" evidence="1">
    <location>
        <begin position="40"/>
        <end position="149"/>
    </location>
</feature>
<dbReference type="InterPro" id="IPR029058">
    <property type="entry name" value="AB_hydrolase_fold"/>
</dbReference>
<proteinExistence type="predicted"/>
<protein>
    <submittedName>
        <fullName evidence="2">Lysophospholipase</fullName>
    </submittedName>
</protein>
<gene>
    <name evidence="2" type="ORF">FPY71_15785</name>
</gene>
<dbReference type="Gene3D" id="3.40.50.1820">
    <property type="entry name" value="alpha/beta hydrolase"/>
    <property type="match status" value="1"/>
</dbReference>
<name>A0A5B0DTB6_9HYPH</name>
<dbReference type="InterPro" id="IPR000073">
    <property type="entry name" value="AB_hydrolase_1"/>
</dbReference>
<keyword evidence="3" id="KW-1185">Reference proteome</keyword>
<evidence type="ECO:0000259" key="1">
    <source>
        <dbReference type="Pfam" id="PF00561"/>
    </source>
</evidence>
<reference evidence="2 3" key="1">
    <citation type="submission" date="2019-08" db="EMBL/GenBank/DDBJ databases">
        <title>Aureimonas fodiniaquatilis sp. nov., isolated from a coal mine wastewater.</title>
        <authorList>
            <person name="Kim W."/>
        </authorList>
    </citation>
    <scope>NUCLEOTIDE SEQUENCE [LARGE SCALE GENOMIC DNA]</scope>
    <source>
        <strain evidence="2 3">CAU 1482</strain>
    </source>
</reference>
<sequence length="285" mass="30815">MSDSTARSDSPLARLVSIPTSSEPLDGLFYEPEGGATAGAVLIMHGNCMNFYSGPARFLPKVLVEQGFACLAYNRRGHDILVTPLHRAASGGAYQLIDEAREDNRLASQWLANRGFGTPAVIGHSNGGMLAVQHVADHPDTPALVLLSAHKGGLGILPAISAAGLFAEDKLDERISTAEQMVAEGRGRDLLLLPNWWHVISAGSLIDYSSRLPEMLDVAPQVACPVLYIRGDQESAEIYPAEVFAERQGRTQVEIIENCNHFYAGRETAVTDLVAPWLRQTMSQP</sequence>
<evidence type="ECO:0000313" key="3">
    <source>
        <dbReference type="Proteomes" id="UP000324738"/>
    </source>
</evidence>
<organism evidence="2 3">
    <name type="scientific">Aureimonas fodinaquatilis</name>
    <dbReference type="NCBI Taxonomy" id="2565783"/>
    <lineage>
        <taxon>Bacteria</taxon>
        <taxon>Pseudomonadati</taxon>
        <taxon>Pseudomonadota</taxon>
        <taxon>Alphaproteobacteria</taxon>
        <taxon>Hyphomicrobiales</taxon>
        <taxon>Aurantimonadaceae</taxon>
        <taxon>Aureimonas</taxon>
    </lineage>
</organism>
<comment type="caution">
    <text evidence="2">The sequence shown here is derived from an EMBL/GenBank/DDBJ whole genome shotgun (WGS) entry which is preliminary data.</text>
</comment>
<dbReference type="SUPFAM" id="SSF53474">
    <property type="entry name" value="alpha/beta-Hydrolases"/>
    <property type="match status" value="1"/>
</dbReference>